<evidence type="ECO:0000313" key="4">
    <source>
        <dbReference type="Proteomes" id="UP000076021"/>
    </source>
</evidence>
<accession>A0A143HC69</accession>
<dbReference type="RefSeq" id="WP_066788047.1">
    <property type="nucleotide sequence ID" value="NZ_CP014806.1"/>
</dbReference>
<dbReference type="OrthoDB" id="1258529at2"/>
<sequence length="265" mass="30292">MAERIDGAIYEGLLSKGFGLIPRMVTRDKELSIEAKAIYAYLSAFAGNNSESFPSVNLICDELNISEKRYYKYRKSLLEKGYIRVRRERLDKGFSKNYYEIVQQISTKNENSVYGQNVSVQNVSVQNVSKQNDGTNNSSITNSSITNNNNNNINKPDKSADIALPYDLIINYLNTMAGTNYRHTTKKTQQLIKARYAEGFTTEDFKKVIDVKTKGWLNDPRWAQYLRPETLFGTKFESYLNEKVGGKHEAFSKQSTKEYPDGVNF</sequence>
<keyword evidence="4" id="KW-1185">Reference proteome</keyword>
<dbReference type="KEGG" id="rst:ATY39_07560"/>
<feature type="domain" description="Phage conserved hypothetical protein C-terminal" evidence="2">
    <location>
        <begin position="169"/>
        <end position="241"/>
    </location>
</feature>
<evidence type="ECO:0000313" key="3">
    <source>
        <dbReference type="EMBL" id="AMW99333.1"/>
    </source>
</evidence>
<dbReference type="Pfam" id="PF13730">
    <property type="entry name" value="HTH_36"/>
    <property type="match status" value="1"/>
</dbReference>
<protein>
    <recommendedName>
        <fullName evidence="2">Phage conserved hypothetical protein C-terminal domain-containing protein</fullName>
    </recommendedName>
</protein>
<feature type="region of interest" description="Disordered" evidence="1">
    <location>
        <begin position="129"/>
        <end position="152"/>
    </location>
</feature>
<dbReference type="InterPro" id="IPR036388">
    <property type="entry name" value="WH-like_DNA-bd_sf"/>
</dbReference>
<evidence type="ECO:0000256" key="1">
    <source>
        <dbReference type="SAM" id="MobiDB-lite"/>
    </source>
</evidence>
<evidence type="ECO:0000259" key="2">
    <source>
        <dbReference type="Pfam" id="PF09524"/>
    </source>
</evidence>
<dbReference type="STRING" id="241244.ATY39_07560"/>
<reference evidence="3 4" key="1">
    <citation type="journal article" date="2016" name="Genome Announc.">
        <title>Whole-Genome Sequence of Rummeliibacillus stabekisii Strain PP9 Isolated from Antarctic Soil.</title>
        <authorList>
            <person name="da Mota F.F."/>
            <person name="Vollu R.E."/>
            <person name="Jurelevicius D."/>
            <person name="Seldin L."/>
        </authorList>
    </citation>
    <scope>NUCLEOTIDE SEQUENCE [LARGE SCALE GENOMIC DNA]</scope>
    <source>
        <strain evidence="3 4">PP9</strain>
    </source>
</reference>
<name>A0A143HC69_9BACL</name>
<gene>
    <name evidence="3" type="ORF">ATY39_07560</name>
</gene>
<dbReference type="Pfam" id="PF09524">
    <property type="entry name" value="Phg_2220_C"/>
    <property type="match status" value="1"/>
</dbReference>
<dbReference type="Proteomes" id="UP000076021">
    <property type="component" value="Chromosome"/>
</dbReference>
<dbReference type="NCBIfam" id="TIGR02220">
    <property type="entry name" value="phg_TIGR02220"/>
    <property type="match status" value="1"/>
</dbReference>
<dbReference type="InterPro" id="IPR011741">
    <property type="entry name" value="Phg_2220_C"/>
</dbReference>
<dbReference type="EMBL" id="CP014806">
    <property type="protein sequence ID" value="AMW99333.1"/>
    <property type="molecule type" value="Genomic_DNA"/>
</dbReference>
<organism evidence="3 4">
    <name type="scientific">Rummeliibacillus stabekisii</name>
    <dbReference type="NCBI Taxonomy" id="241244"/>
    <lineage>
        <taxon>Bacteria</taxon>
        <taxon>Bacillati</taxon>
        <taxon>Bacillota</taxon>
        <taxon>Bacilli</taxon>
        <taxon>Bacillales</taxon>
        <taxon>Caryophanaceae</taxon>
        <taxon>Rummeliibacillus</taxon>
    </lineage>
</organism>
<proteinExistence type="predicted"/>
<dbReference type="Gene3D" id="1.10.10.10">
    <property type="entry name" value="Winged helix-like DNA-binding domain superfamily/Winged helix DNA-binding domain"/>
    <property type="match status" value="1"/>
</dbReference>
<reference evidence="4" key="2">
    <citation type="submission" date="2016-03" db="EMBL/GenBank/DDBJ databases">
        <authorList>
            <person name="Ploux O."/>
        </authorList>
    </citation>
    <scope>NUCLEOTIDE SEQUENCE [LARGE SCALE GENOMIC DNA]</scope>
    <source>
        <strain evidence="4">PP9</strain>
    </source>
</reference>
<dbReference type="AlphaFoldDB" id="A0A143HC69"/>